<feature type="region of interest" description="Disordered" evidence="2">
    <location>
        <begin position="264"/>
        <end position="303"/>
    </location>
</feature>
<protein>
    <recommendedName>
        <fullName evidence="3">CCHC-type domain-containing protein</fullName>
    </recommendedName>
</protein>
<accession>A0A9Q1EYH6</accession>
<gene>
    <name evidence="4" type="ORF">SKAU_G00261610</name>
</gene>
<feature type="region of interest" description="Disordered" evidence="2">
    <location>
        <begin position="1"/>
        <end position="48"/>
    </location>
</feature>
<dbReference type="InterPro" id="IPR050462">
    <property type="entry name" value="Retroviral_Gag-Pol_poly"/>
</dbReference>
<reference evidence="4" key="1">
    <citation type="journal article" date="2023" name="Science">
        <title>Genome structures resolve the early diversification of teleost fishes.</title>
        <authorList>
            <person name="Parey E."/>
            <person name="Louis A."/>
            <person name="Montfort J."/>
            <person name="Bouchez O."/>
            <person name="Roques C."/>
            <person name="Iampietro C."/>
            <person name="Lluch J."/>
            <person name="Castinel A."/>
            <person name="Donnadieu C."/>
            <person name="Desvignes T."/>
            <person name="Floi Bucao C."/>
            <person name="Jouanno E."/>
            <person name="Wen M."/>
            <person name="Mejri S."/>
            <person name="Dirks R."/>
            <person name="Jansen H."/>
            <person name="Henkel C."/>
            <person name="Chen W.J."/>
            <person name="Zahm M."/>
            <person name="Cabau C."/>
            <person name="Klopp C."/>
            <person name="Thompson A.W."/>
            <person name="Robinson-Rechavi M."/>
            <person name="Braasch I."/>
            <person name="Lecointre G."/>
            <person name="Bobe J."/>
            <person name="Postlethwait J.H."/>
            <person name="Berthelot C."/>
            <person name="Roest Crollius H."/>
            <person name="Guiguen Y."/>
        </authorList>
    </citation>
    <scope>NUCLEOTIDE SEQUENCE</scope>
    <source>
        <strain evidence="4">WJC10195</strain>
    </source>
</reference>
<proteinExistence type="predicted"/>
<dbReference type="GO" id="GO:0008270">
    <property type="term" value="F:zinc ion binding"/>
    <property type="evidence" value="ECO:0007669"/>
    <property type="project" value="UniProtKB-KW"/>
</dbReference>
<evidence type="ECO:0000256" key="2">
    <source>
        <dbReference type="SAM" id="MobiDB-lite"/>
    </source>
</evidence>
<dbReference type="AlphaFoldDB" id="A0A9Q1EYH6"/>
<evidence type="ECO:0000313" key="4">
    <source>
        <dbReference type="EMBL" id="KAJ8347572.1"/>
    </source>
</evidence>
<feature type="compositionally biased region" description="Polar residues" evidence="2">
    <location>
        <begin position="1"/>
        <end position="10"/>
    </location>
</feature>
<feature type="domain" description="CCHC-type" evidence="3">
    <location>
        <begin position="312"/>
        <end position="325"/>
    </location>
</feature>
<keyword evidence="1" id="KW-0863">Zinc-finger</keyword>
<name>A0A9Q1EYH6_SYNKA</name>
<dbReference type="Proteomes" id="UP001152622">
    <property type="component" value="Chromosome 10"/>
</dbReference>
<dbReference type="InterPro" id="IPR001878">
    <property type="entry name" value="Znf_CCHC"/>
</dbReference>
<keyword evidence="5" id="KW-1185">Reference proteome</keyword>
<keyword evidence="1" id="KW-0479">Metal-binding</keyword>
<sequence length="435" mass="48789">MPTPSHTRGGTTYGPKTSAPVPGPDSSEATDMYPMLECPNPRAGQDDQGPTVLVYRPWKVSELQAVCEDLPDPTQVGGAKFMEALRNLVRTCHPTAGELQTVLIKKLKLRWGNVRGTWSTTHPYNADAASEYMKQIDTLETSMKTEFPVHLNWEAVRQVKQKPGENVNDFLERLTEKYAHSGMDKPANNETLTPYETQLTHCFLDGLDKHLATAIKTSCVGWQTQRLKDVLRYAVHCEEQDRDKQHKDKKKSDKVTSQLQLAQLQSYQGNRDGAGGQRQQRRGRGRRGGRNQGNRQRPNSMGPTTVADYDVCRKCGRKGHWARGCCCSHGHSVSLCTGLPIWGHTPGKGQMEAGRPMRTGCHPPGLMLDKELADTRMVSYCVQLTNVLRSVHQQVKAALPDPASGPLHDLQPGDWVVIKDFRRKKWHQARWRGPF</sequence>
<keyword evidence="1" id="KW-0862">Zinc</keyword>
<dbReference type="PROSITE" id="PS50158">
    <property type="entry name" value="ZF_CCHC"/>
    <property type="match status" value="1"/>
</dbReference>
<dbReference type="EMBL" id="JAINUF010000010">
    <property type="protein sequence ID" value="KAJ8347572.1"/>
    <property type="molecule type" value="Genomic_DNA"/>
</dbReference>
<dbReference type="OrthoDB" id="8947436at2759"/>
<evidence type="ECO:0000313" key="5">
    <source>
        <dbReference type="Proteomes" id="UP001152622"/>
    </source>
</evidence>
<dbReference type="PANTHER" id="PTHR33166">
    <property type="entry name" value="GAG_P30 DOMAIN-CONTAINING PROTEIN"/>
    <property type="match status" value="1"/>
</dbReference>
<evidence type="ECO:0000256" key="1">
    <source>
        <dbReference type="PROSITE-ProRule" id="PRU00047"/>
    </source>
</evidence>
<dbReference type="Gene3D" id="2.30.30.850">
    <property type="match status" value="1"/>
</dbReference>
<comment type="caution">
    <text evidence="4">The sequence shown here is derived from an EMBL/GenBank/DDBJ whole genome shotgun (WGS) entry which is preliminary data.</text>
</comment>
<evidence type="ECO:0000259" key="3">
    <source>
        <dbReference type="PROSITE" id="PS50158"/>
    </source>
</evidence>
<feature type="compositionally biased region" description="Basic residues" evidence="2">
    <location>
        <begin position="279"/>
        <end position="289"/>
    </location>
</feature>
<dbReference type="GO" id="GO:0003676">
    <property type="term" value="F:nucleic acid binding"/>
    <property type="evidence" value="ECO:0007669"/>
    <property type="project" value="InterPro"/>
</dbReference>
<organism evidence="4 5">
    <name type="scientific">Synaphobranchus kaupii</name>
    <name type="common">Kaup's arrowtooth eel</name>
    <dbReference type="NCBI Taxonomy" id="118154"/>
    <lineage>
        <taxon>Eukaryota</taxon>
        <taxon>Metazoa</taxon>
        <taxon>Chordata</taxon>
        <taxon>Craniata</taxon>
        <taxon>Vertebrata</taxon>
        <taxon>Euteleostomi</taxon>
        <taxon>Actinopterygii</taxon>
        <taxon>Neopterygii</taxon>
        <taxon>Teleostei</taxon>
        <taxon>Anguilliformes</taxon>
        <taxon>Synaphobranchidae</taxon>
        <taxon>Synaphobranchus</taxon>
    </lineage>
</organism>